<keyword evidence="1" id="KW-0175">Coiled coil</keyword>
<accession>A0AAD9QK08</accession>
<dbReference type="AlphaFoldDB" id="A0AAD9QK08"/>
<dbReference type="Proteomes" id="UP001249851">
    <property type="component" value="Unassembled WGS sequence"/>
</dbReference>
<keyword evidence="4" id="KW-1185">Reference proteome</keyword>
<protein>
    <submittedName>
        <fullName evidence="3">Uncharacterized protein</fullName>
    </submittedName>
</protein>
<evidence type="ECO:0000313" key="4">
    <source>
        <dbReference type="Proteomes" id="UP001249851"/>
    </source>
</evidence>
<name>A0AAD9QK08_ACRCE</name>
<reference evidence="3" key="2">
    <citation type="journal article" date="2023" name="Science">
        <title>Genomic signatures of disease resistance in endangered staghorn corals.</title>
        <authorList>
            <person name="Vollmer S.V."/>
            <person name="Selwyn J.D."/>
            <person name="Despard B.A."/>
            <person name="Roesel C.L."/>
        </authorList>
    </citation>
    <scope>NUCLEOTIDE SEQUENCE</scope>
    <source>
        <strain evidence="3">K2</strain>
    </source>
</reference>
<gene>
    <name evidence="3" type="ORF">P5673_014321</name>
</gene>
<reference evidence="3" key="1">
    <citation type="journal article" date="2023" name="G3 (Bethesda)">
        <title>Whole genome assembly and annotation of the endangered Caribbean coral Acropora cervicornis.</title>
        <authorList>
            <person name="Selwyn J.D."/>
            <person name="Vollmer S.V."/>
        </authorList>
    </citation>
    <scope>NUCLEOTIDE SEQUENCE</scope>
    <source>
        <strain evidence="3">K2</strain>
    </source>
</reference>
<organism evidence="3 4">
    <name type="scientific">Acropora cervicornis</name>
    <name type="common">Staghorn coral</name>
    <dbReference type="NCBI Taxonomy" id="6130"/>
    <lineage>
        <taxon>Eukaryota</taxon>
        <taxon>Metazoa</taxon>
        <taxon>Cnidaria</taxon>
        <taxon>Anthozoa</taxon>
        <taxon>Hexacorallia</taxon>
        <taxon>Scleractinia</taxon>
        <taxon>Astrocoeniina</taxon>
        <taxon>Acroporidae</taxon>
        <taxon>Acropora</taxon>
    </lineage>
</organism>
<comment type="caution">
    <text evidence="3">The sequence shown here is derived from an EMBL/GenBank/DDBJ whole genome shotgun (WGS) entry which is preliminary data.</text>
</comment>
<sequence length="116" mass="13119">MWQDVELDEVTESAVVEASAGDQPIDEETSKGELENKNLLPAEPSAEEQIKILKVKIKDLEEQVEDLKESKFCAENISKNSKLLLQFYPSSSTNMEIWGEDYASVFLNSSGRRYSK</sequence>
<evidence type="ECO:0000256" key="1">
    <source>
        <dbReference type="SAM" id="Coils"/>
    </source>
</evidence>
<feature type="compositionally biased region" description="Acidic residues" evidence="2">
    <location>
        <begin position="1"/>
        <end position="11"/>
    </location>
</feature>
<proteinExistence type="predicted"/>
<dbReference type="EMBL" id="JARQWQ010000028">
    <property type="protein sequence ID" value="KAK2562632.1"/>
    <property type="molecule type" value="Genomic_DNA"/>
</dbReference>
<evidence type="ECO:0000313" key="3">
    <source>
        <dbReference type="EMBL" id="KAK2562632.1"/>
    </source>
</evidence>
<feature type="region of interest" description="Disordered" evidence="2">
    <location>
        <begin position="1"/>
        <end position="41"/>
    </location>
</feature>
<evidence type="ECO:0000256" key="2">
    <source>
        <dbReference type="SAM" id="MobiDB-lite"/>
    </source>
</evidence>
<feature type="coiled-coil region" evidence="1">
    <location>
        <begin position="43"/>
        <end position="77"/>
    </location>
</feature>